<feature type="compositionally biased region" description="Polar residues" evidence="1">
    <location>
        <begin position="120"/>
        <end position="142"/>
    </location>
</feature>
<feature type="region of interest" description="Disordered" evidence="1">
    <location>
        <begin position="1"/>
        <end position="30"/>
    </location>
</feature>
<sequence length="324" mass="36921">MMPQVAPRRLMPHRTAKAAHTPGRYRESPWRPTTRYMRQYPLHAALRPKERPVESETKDRQPQLCEAAHFPDRHNMYVKFQEFLGQETTLKYSTMQFRSSPPIRASQRQSPQSLNYTSIYNTQLPSPRTPPSAETPSQTSHFVLQPPKHHSCAAGTHSTAGVERRGEHKCSAGKANCLTTRQIELTHALCQGDKEQHLVFCAFILEKEMNDEHFPSSFVFSDEAAFCTKPTKVYSRASCVSSQWYSELSQHMDMGFTAATCCSRRLECLPLTKVNRFCLIPGMVAHGNLPRRCHWSTGFLEDIPFSPPLHSDAAPYSHRFTLIS</sequence>
<organism evidence="2 3">
    <name type="scientific">Dryococelus australis</name>
    <dbReference type="NCBI Taxonomy" id="614101"/>
    <lineage>
        <taxon>Eukaryota</taxon>
        <taxon>Metazoa</taxon>
        <taxon>Ecdysozoa</taxon>
        <taxon>Arthropoda</taxon>
        <taxon>Hexapoda</taxon>
        <taxon>Insecta</taxon>
        <taxon>Pterygota</taxon>
        <taxon>Neoptera</taxon>
        <taxon>Polyneoptera</taxon>
        <taxon>Phasmatodea</taxon>
        <taxon>Verophasmatodea</taxon>
        <taxon>Anareolatae</taxon>
        <taxon>Phasmatidae</taxon>
        <taxon>Eurycanthinae</taxon>
        <taxon>Dryococelus</taxon>
    </lineage>
</organism>
<name>A0ABQ9GDE4_9NEOP</name>
<feature type="region of interest" description="Disordered" evidence="1">
    <location>
        <begin position="120"/>
        <end position="165"/>
    </location>
</feature>
<protein>
    <submittedName>
        <fullName evidence="2">Uncharacterized protein</fullName>
    </submittedName>
</protein>
<keyword evidence="3" id="KW-1185">Reference proteome</keyword>
<evidence type="ECO:0000256" key="1">
    <source>
        <dbReference type="SAM" id="MobiDB-lite"/>
    </source>
</evidence>
<proteinExistence type="predicted"/>
<evidence type="ECO:0000313" key="2">
    <source>
        <dbReference type="EMBL" id="KAJ8870430.1"/>
    </source>
</evidence>
<evidence type="ECO:0000313" key="3">
    <source>
        <dbReference type="Proteomes" id="UP001159363"/>
    </source>
</evidence>
<dbReference type="EMBL" id="JARBHB010000013">
    <property type="protein sequence ID" value="KAJ8870430.1"/>
    <property type="molecule type" value="Genomic_DNA"/>
</dbReference>
<gene>
    <name evidence="2" type="ORF">PR048_029452</name>
</gene>
<dbReference type="Proteomes" id="UP001159363">
    <property type="component" value="Chromosome 12"/>
</dbReference>
<reference evidence="2 3" key="1">
    <citation type="submission" date="2023-02" db="EMBL/GenBank/DDBJ databases">
        <title>LHISI_Scaffold_Assembly.</title>
        <authorList>
            <person name="Stuart O.P."/>
            <person name="Cleave R."/>
            <person name="Magrath M.J.L."/>
            <person name="Mikheyev A.S."/>
        </authorList>
    </citation>
    <scope>NUCLEOTIDE SEQUENCE [LARGE SCALE GENOMIC DNA]</scope>
    <source>
        <strain evidence="2">Daus_M_001</strain>
        <tissue evidence="2">Leg muscle</tissue>
    </source>
</reference>
<accession>A0ABQ9GDE4</accession>
<comment type="caution">
    <text evidence="2">The sequence shown here is derived from an EMBL/GenBank/DDBJ whole genome shotgun (WGS) entry which is preliminary data.</text>
</comment>